<feature type="region of interest" description="Disordered" evidence="1">
    <location>
        <begin position="92"/>
        <end position="125"/>
    </location>
</feature>
<evidence type="ECO:0000313" key="4">
    <source>
        <dbReference type="Proteomes" id="UP001589867"/>
    </source>
</evidence>
<dbReference type="EMBL" id="JBHLUH010000005">
    <property type="protein sequence ID" value="MFC0526922.1"/>
    <property type="molecule type" value="Genomic_DNA"/>
</dbReference>
<evidence type="ECO:0000256" key="1">
    <source>
        <dbReference type="SAM" id="MobiDB-lite"/>
    </source>
</evidence>
<gene>
    <name evidence="3" type="ORF">ACFFIA_04550</name>
</gene>
<reference evidence="3 4" key="1">
    <citation type="submission" date="2024-09" db="EMBL/GenBank/DDBJ databases">
        <authorList>
            <person name="Sun Q."/>
            <person name="Mori K."/>
        </authorList>
    </citation>
    <scope>NUCLEOTIDE SEQUENCE [LARGE SCALE GENOMIC DNA]</scope>
    <source>
        <strain evidence="3 4">TBRC 3947</strain>
    </source>
</reference>
<accession>A0ABV6LX90</accession>
<organism evidence="3 4">
    <name type="scientific">Phytohabitans kaempferiae</name>
    <dbReference type="NCBI Taxonomy" id="1620943"/>
    <lineage>
        <taxon>Bacteria</taxon>
        <taxon>Bacillati</taxon>
        <taxon>Actinomycetota</taxon>
        <taxon>Actinomycetes</taxon>
        <taxon>Micromonosporales</taxon>
        <taxon>Micromonosporaceae</taxon>
    </lineage>
</organism>
<dbReference type="Pfam" id="PF14219">
    <property type="entry name" value="DUF4328"/>
    <property type="match status" value="1"/>
</dbReference>
<dbReference type="RefSeq" id="WP_377246268.1">
    <property type="nucleotide sequence ID" value="NZ_JBHLUH010000005.1"/>
</dbReference>
<dbReference type="InterPro" id="IPR025565">
    <property type="entry name" value="DUF4328"/>
</dbReference>
<proteinExistence type="predicted"/>
<evidence type="ECO:0000259" key="2">
    <source>
        <dbReference type="Pfam" id="PF14219"/>
    </source>
</evidence>
<keyword evidence="4" id="KW-1185">Reference proteome</keyword>
<feature type="domain" description="DUF4328" evidence="2">
    <location>
        <begin position="3"/>
        <end position="76"/>
    </location>
</feature>
<protein>
    <submittedName>
        <fullName evidence="3">DUF4328 domain-containing protein</fullName>
    </submittedName>
</protein>
<name>A0ABV6LX90_9ACTN</name>
<comment type="caution">
    <text evidence="3">The sequence shown here is derived from an EMBL/GenBank/DDBJ whole genome shotgun (WGS) entry which is preliminary data.</text>
</comment>
<evidence type="ECO:0000313" key="3">
    <source>
        <dbReference type="EMBL" id="MFC0526922.1"/>
    </source>
</evidence>
<sequence length="125" mass="13358">MALRARANLDSLGVTNAGPGRGWAIGGWLIPVVNLVVPFRVTATVARASLPRTTALEVMLWTWWLAWVCRTGLELILGSVDTAAYEALPARCARPPSSSSTPATTRIRSRATYRAQSSQSSSACS</sequence>
<dbReference type="Proteomes" id="UP001589867">
    <property type="component" value="Unassembled WGS sequence"/>
</dbReference>